<reference evidence="1 2" key="1">
    <citation type="journal article" date="2016" name="Genome Biol. Evol.">
        <title>Divergent and convergent evolution of fungal pathogenicity.</title>
        <authorList>
            <person name="Shang Y."/>
            <person name="Xiao G."/>
            <person name="Zheng P."/>
            <person name="Cen K."/>
            <person name="Zhan S."/>
            <person name="Wang C."/>
        </authorList>
    </citation>
    <scope>NUCLEOTIDE SEQUENCE [LARGE SCALE GENOMIC DNA]</scope>
    <source>
        <strain evidence="1 2">RCEF 2490</strain>
    </source>
</reference>
<dbReference type="AlphaFoldDB" id="A0A168CKA7"/>
<gene>
    <name evidence="1" type="ORF">AAL_03936</name>
</gene>
<dbReference type="OrthoDB" id="4960792at2759"/>
<protein>
    <submittedName>
        <fullName evidence="1">Uncharacterized protein</fullName>
    </submittedName>
</protein>
<dbReference type="Proteomes" id="UP000078544">
    <property type="component" value="Unassembled WGS sequence"/>
</dbReference>
<dbReference type="EMBL" id="AZGY01000007">
    <property type="protein sequence ID" value="KZZ96707.1"/>
    <property type="molecule type" value="Genomic_DNA"/>
</dbReference>
<evidence type="ECO:0000313" key="2">
    <source>
        <dbReference type="Proteomes" id="UP000078544"/>
    </source>
</evidence>
<name>A0A168CKA7_9HYPO</name>
<comment type="caution">
    <text evidence="1">The sequence shown here is derived from an EMBL/GenBank/DDBJ whole genome shotgun (WGS) entry which is preliminary data.</text>
</comment>
<evidence type="ECO:0000313" key="1">
    <source>
        <dbReference type="EMBL" id="KZZ96707.1"/>
    </source>
</evidence>
<organism evidence="1 2">
    <name type="scientific">Moelleriella libera RCEF 2490</name>
    <dbReference type="NCBI Taxonomy" id="1081109"/>
    <lineage>
        <taxon>Eukaryota</taxon>
        <taxon>Fungi</taxon>
        <taxon>Dikarya</taxon>
        <taxon>Ascomycota</taxon>
        <taxon>Pezizomycotina</taxon>
        <taxon>Sordariomycetes</taxon>
        <taxon>Hypocreomycetidae</taxon>
        <taxon>Hypocreales</taxon>
        <taxon>Clavicipitaceae</taxon>
        <taxon>Moelleriella</taxon>
    </lineage>
</organism>
<accession>A0A168CKA7</accession>
<sequence length="206" mass="23952">MSVLSPPHIQNLVRSGLASELREDGTRRVHRGFLTFQGRVECSDLPVGPGQYVPRECYVTIPELLISPATLRYIGFTSEKADAIFKDWESLPHGWTWVHNVDEQTPPFVEMALGPMRDTPHDTKSDNEQDWIDVMDKFGINKEIQRILLDKHFKHIRQDVSCLFFVQAIMEHRYCTLERIQEQSTWVEADKEVREQDARPVTPQHQ</sequence>
<keyword evidence="2" id="KW-1185">Reference proteome</keyword>
<proteinExistence type="predicted"/>